<evidence type="ECO:0000256" key="5">
    <source>
        <dbReference type="SAM" id="Phobius"/>
    </source>
</evidence>
<feature type="transmembrane region" description="Helical" evidence="5">
    <location>
        <begin position="241"/>
        <end position="263"/>
    </location>
</feature>
<dbReference type="InterPro" id="IPR029063">
    <property type="entry name" value="SAM-dependent_MTases_sf"/>
</dbReference>
<feature type="domain" description="PABS" evidence="6">
    <location>
        <begin position="550"/>
        <end position="714"/>
    </location>
</feature>
<feature type="transmembrane region" description="Helical" evidence="5">
    <location>
        <begin position="190"/>
        <end position="209"/>
    </location>
</feature>
<organism evidence="7 8">
    <name type="scientific">Gimesia aquarii</name>
    <dbReference type="NCBI Taxonomy" id="2527964"/>
    <lineage>
        <taxon>Bacteria</taxon>
        <taxon>Pseudomonadati</taxon>
        <taxon>Planctomycetota</taxon>
        <taxon>Planctomycetia</taxon>
        <taxon>Planctomycetales</taxon>
        <taxon>Planctomycetaceae</taxon>
        <taxon>Gimesia</taxon>
    </lineage>
</organism>
<dbReference type="AlphaFoldDB" id="A0A517VTM1"/>
<feature type="transmembrane region" description="Helical" evidence="5">
    <location>
        <begin position="275"/>
        <end position="298"/>
    </location>
</feature>
<name>A0A517VTM1_9PLAN</name>
<feature type="transmembrane region" description="Helical" evidence="5">
    <location>
        <begin position="352"/>
        <end position="377"/>
    </location>
</feature>
<feature type="transmembrane region" description="Helical" evidence="5">
    <location>
        <begin position="305"/>
        <end position="326"/>
    </location>
</feature>
<feature type="transmembrane region" description="Helical" evidence="5">
    <location>
        <begin position="160"/>
        <end position="178"/>
    </location>
</feature>
<keyword evidence="5" id="KW-0472">Membrane</keyword>
<evidence type="ECO:0000313" key="7">
    <source>
        <dbReference type="EMBL" id="QDT96357.1"/>
    </source>
</evidence>
<dbReference type="Gene3D" id="1.20.1250.20">
    <property type="entry name" value="MFS general substrate transporter like domains"/>
    <property type="match status" value="1"/>
</dbReference>
<sequence>MNDPLPEQPAPPLMLSLMLLVSGSCALVFQVVWIRELRLVFGATTASSAAVLAIFMAGLGLGNWLFGRRIDNSLLPLRLYGLLEVGIALSAGLSPFLIDFVRYFYVEVGGQSVLGPELATLLRLLAAALILSIPTIMMGGTLPAAARAVSIDADQNRRSVAFLYGLNTFGAVIGAGLANFMLLEAFGNRTVLWSACGLNLLLAATALRLSKNLSSVPHKQTKQQTKELSQSSPLKQEPSRIGVVCVSAGIVGFVFFLMEIVWYRMLGPLLGGTTYTFGLILCIALLGIGVGGALYGIVARYLKPSLPFLAAICAVEALLIAIPFWYGDQIAFWVLHQQSEFVASFGDQIWNWFQVGAFVIFPASLVAGFQFPLLIAIAGKGRENIGKHVGWTFASNTLGAISGSIAGGFFLLPIMTAPGLWRFAICLLICLAVVITVFSHRWKSPFVIITGTASLFAILGIAGTGPSAVWRHSGIGANRAKIDGTGRNAEQNFANTKKRQCIWQAEGRESSVAITATDSLAFIVNGKSDGNAYGDAGTQIGLGLIGPLLHKSPKRGLVIGLGTGESAGWMADVEEINTVDVVELEPAVLQMSERCAQVNRNALENPKLQVHFNDAREYLLTVKAQYDIIVSEPSNPYRAGIANLYTREFYESVSSKLNENGLFLQWVQGYEVDDHTVMIVLQTIRSVFPNIQIWRTKARDMVVVCGKSESAFQQDIEVLRKRFTEKTIREGLKLGWRVSDIEGILAHYVCGDTTIDKLLKERADLLNQDDQNFLEYAFAKTVGKTTRFSIEDLHLLAMKLDDNSPVSSDELNSETIAQRRLAMHLHLGGSIPIVKHLSETQRNRAGAYNLYLMKRYSEAAERFKEVEIDKSCSIELMVYAHSLAEAGLPIPEDIMEILNQNNKTEAAAINAIAYFQQRQFDLALQMILAAFQRLQTNPWGSPLLLDSVLRKAVALSDIDDRTALPIYQHLNQPFSMYRLENKRLIVRYIISEKLEAEHIIESLKALEPHVPWKGWLLETRAKAYAAEQHPLVKQAKKELKQFRNWNN</sequence>
<dbReference type="EC" id="2.5.1.16" evidence="7"/>
<proteinExistence type="inferred from homology"/>
<evidence type="ECO:0000256" key="4">
    <source>
        <dbReference type="PROSITE-ProRule" id="PRU00354"/>
    </source>
</evidence>
<dbReference type="GO" id="GO:0006596">
    <property type="term" value="P:polyamine biosynthetic process"/>
    <property type="evidence" value="ECO:0007669"/>
    <property type="project" value="UniProtKB-UniRule"/>
</dbReference>
<feature type="transmembrane region" description="Helical" evidence="5">
    <location>
        <begin position="39"/>
        <end position="65"/>
    </location>
</feature>
<dbReference type="InterPro" id="IPR030374">
    <property type="entry name" value="PABS"/>
</dbReference>
<evidence type="ECO:0000259" key="6">
    <source>
        <dbReference type="PROSITE" id="PS51006"/>
    </source>
</evidence>
<protein>
    <submittedName>
        <fullName evidence="7">Spermidine synthase</fullName>
        <ecNumber evidence="7">2.5.1.16</ecNumber>
    </submittedName>
</protein>
<feature type="transmembrane region" description="Helical" evidence="5">
    <location>
        <begin position="77"/>
        <end position="98"/>
    </location>
</feature>
<dbReference type="GO" id="GO:0004766">
    <property type="term" value="F:spermidine synthase activity"/>
    <property type="evidence" value="ECO:0007669"/>
    <property type="project" value="UniProtKB-EC"/>
</dbReference>
<keyword evidence="3 4" id="KW-0620">Polyamine biosynthesis</keyword>
<dbReference type="CDD" id="cd06174">
    <property type="entry name" value="MFS"/>
    <property type="match status" value="1"/>
</dbReference>
<dbReference type="RefSeq" id="WP_144984333.1">
    <property type="nucleotide sequence ID" value="NZ_CP037920.1"/>
</dbReference>
<dbReference type="SUPFAM" id="SSF53335">
    <property type="entry name" value="S-adenosyl-L-methionine-dependent methyltransferases"/>
    <property type="match status" value="1"/>
</dbReference>
<dbReference type="PANTHER" id="PTHR43317">
    <property type="entry name" value="THERMOSPERMINE SYNTHASE ACAULIS5"/>
    <property type="match status" value="1"/>
</dbReference>
<dbReference type="Gene3D" id="3.40.50.150">
    <property type="entry name" value="Vaccinia Virus protein VP39"/>
    <property type="match status" value="1"/>
</dbReference>
<feature type="transmembrane region" description="Helical" evidence="5">
    <location>
        <begin position="118"/>
        <end position="139"/>
    </location>
</feature>
<evidence type="ECO:0000256" key="2">
    <source>
        <dbReference type="ARBA" id="ARBA00022679"/>
    </source>
</evidence>
<dbReference type="PANTHER" id="PTHR43317:SF1">
    <property type="entry name" value="THERMOSPERMINE SYNTHASE ACAULIS5"/>
    <property type="match status" value="1"/>
</dbReference>
<keyword evidence="5" id="KW-1133">Transmembrane helix</keyword>
<dbReference type="NCBIfam" id="NF037959">
    <property type="entry name" value="MFS_SpdSyn"/>
    <property type="match status" value="3"/>
</dbReference>
<dbReference type="GO" id="GO:0010487">
    <property type="term" value="F:thermospermine synthase activity"/>
    <property type="evidence" value="ECO:0007669"/>
    <property type="project" value="TreeGrafter"/>
</dbReference>
<feature type="transmembrane region" description="Helical" evidence="5">
    <location>
        <begin position="389"/>
        <end position="414"/>
    </location>
</feature>
<feature type="transmembrane region" description="Helical" evidence="5">
    <location>
        <begin position="12"/>
        <end position="33"/>
    </location>
</feature>
<dbReference type="EMBL" id="CP037920">
    <property type="protein sequence ID" value="QDT96357.1"/>
    <property type="molecule type" value="Genomic_DNA"/>
</dbReference>
<dbReference type="CDD" id="cd02440">
    <property type="entry name" value="AdoMet_MTases"/>
    <property type="match status" value="1"/>
</dbReference>
<evidence type="ECO:0000313" key="8">
    <source>
        <dbReference type="Proteomes" id="UP000318704"/>
    </source>
</evidence>
<accession>A0A517VTM1</accession>
<dbReference type="Pfam" id="PF01564">
    <property type="entry name" value="Spermine_synth"/>
    <property type="match status" value="1"/>
</dbReference>
<evidence type="ECO:0000256" key="1">
    <source>
        <dbReference type="ARBA" id="ARBA00007867"/>
    </source>
</evidence>
<gene>
    <name evidence="7" type="primary">speE</name>
    <name evidence="7" type="ORF">V144x_18110</name>
</gene>
<feature type="transmembrane region" description="Helical" evidence="5">
    <location>
        <begin position="446"/>
        <end position="470"/>
    </location>
</feature>
<dbReference type="PROSITE" id="PS51006">
    <property type="entry name" value="PABS_2"/>
    <property type="match status" value="1"/>
</dbReference>
<evidence type="ECO:0000256" key="3">
    <source>
        <dbReference type="ARBA" id="ARBA00023115"/>
    </source>
</evidence>
<comment type="similarity">
    <text evidence="1">Belongs to the spermidine/spermine synthase family.</text>
</comment>
<dbReference type="SUPFAM" id="SSF103473">
    <property type="entry name" value="MFS general substrate transporter"/>
    <property type="match status" value="1"/>
</dbReference>
<dbReference type="Proteomes" id="UP000318704">
    <property type="component" value="Chromosome"/>
</dbReference>
<comment type="caution">
    <text evidence="4">Lacks conserved residue(s) required for the propagation of feature annotation.</text>
</comment>
<reference evidence="7 8" key="1">
    <citation type="submission" date="2019-03" db="EMBL/GenBank/DDBJ databases">
        <title>Deep-cultivation of Planctomycetes and their phenomic and genomic characterization uncovers novel biology.</title>
        <authorList>
            <person name="Wiegand S."/>
            <person name="Jogler M."/>
            <person name="Boedeker C."/>
            <person name="Pinto D."/>
            <person name="Vollmers J."/>
            <person name="Rivas-Marin E."/>
            <person name="Kohn T."/>
            <person name="Peeters S.H."/>
            <person name="Heuer A."/>
            <person name="Rast P."/>
            <person name="Oberbeckmann S."/>
            <person name="Bunk B."/>
            <person name="Jeske O."/>
            <person name="Meyerdierks A."/>
            <person name="Storesund J.E."/>
            <person name="Kallscheuer N."/>
            <person name="Luecker S."/>
            <person name="Lage O.M."/>
            <person name="Pohl T."/>
            <person name="Merkel B.J."/>
            <person name="Hornburger P."/>
            <person name="Mueller R.-W."/>
            <person name="Bruemmer F."/>
            <person name="Labrenz M."/>
            <person name="Spormann A.M."/>
            <person name="Op den Camp H."/>
            <person name="Overmann J."/>
            <person name="Amann R."/>
            <person name="Jetten M.S.M."/>
            <person name="Mascher T."/>
            <person name="Medema M.H."/>
            <person name="Devos D.P."/>
            <person name="Kaster A.-K."/>
            <person name="Ovreas L."/>
            <person name="Rohde M."/>
            <person name="Galperin M.Y."/>
            <person name="Jogler C."/>
        </authorList>
    </citation>
    <scope>NUCLEOTIDE SEQUENCE [LARGE SCALE GENOMIC DNA]</scope>
    <source>
        <strain evidence="7 8">V144</strain>
    </source>
</reference>
<dbReference type="KEGG" id="gaw:V144x_18110"/>
<keyword evidence="5" id="KW-0812">Transmembrane</keyword>
<feature type="transmembrane region" description="Helical" evidence="5">
    <location>
        <begin position="420"/>
        <end position="439"/>
    </location>
</feature>
<dbReference type="InterPro" id="IPR036259">
    <property type="entry name" value="MFS_trans_sf"/>
</dbReference>
<keyword evidence="2 4" id="KW-0808">Transferase</keyword>